<gene>
    <name evidence="11" type="ORF">GE061_002037</name>
</gene>
<dbReference type="InterPro" id="IPR000834">
    <property type="entry name" value="Peptidase_M14"/>
</dbReference>
<organism evidence="11 12">
    <name type="scientific">Apolygus lucorum</name>
    <name type="common">Small green plant bug</name>
    <name type="synonym">Lygocoris lucorum</name>
    <dbReference type="NCBI Taxonomy" id="248454"/>
    <lineage>
        <taxon>Eukaryota</taxon>
        <taxon>Metazoa</taxon>
        <taxon>Ecdysozoa</taxon>
        <taxon>Arthropoda</taxon>
        <taxon>Hexapoda</taxon>
        <taxon>Insecta</taxon>
        <taxon>Pterygota</taxon>
        <taxon>Neoptera</taxon>
        <taxon>Paraneoptera</taxon>
        <taxon>Hemiptera</taxon>
        <taxon>Heteroptera</taxon>
        <taxon>Panheteroptera</taxon>
        <taxon>Cimicomorpha</taxon>
        <taxon>Miridae</taxon>
        <taxon>Mirini</taxon>
        <taxon>Apolygus</taxon>
    </lineage>
</organism>
<dbReference type="InterPro" id="IPR050753">
    <property type="entry name" value="Peptidase_M14_domain"/>
</dbReference>
<proteinExistence type="inferred from homology"/>
<comment type="caution">
    <text evidence="11">The sequence shown here is derived from an EMBL/GenBank/DDBJ whole genome shotgun (WGS) entry which is preliminary data.</text>
</comment>
<dbReference type="PROSITE" id="PS52035">
    <property type="entry name" value="PEPTIDASE_M14"/>
    <property type="match status" value="1"/>
</dbReference>
<dbReference type="PROSITE" id="PS00133">
    <property type="entry name" value="CARBOXYPEPT_ZN_2"/>
    <property type="match status" value="1"/>
</dbReference>
<accession>A0A8S9X5C2</accession>
<evidence type="ECO:0000256" key="8">
    <source>
        <dbReference type="PROSITE-ProRule" id="PRU01379"/>
    </source>
</evidence>
<evidence type="ECO:0000259" key="10">
    <source>
        <dbReference type="PROSITE" id="PS52035"/>
    </source>
</evidence>
<evidence type="ECO:0000256" key="7">
    <source>
        <dbReference type="ARBA" id="ARBA00023180"/>
    </source>
</evidence>
<dbReference type="SMART" id="SM00631">
    <property type="entry name" value="Zn_pept"/>
    <property type="match status" value="1"/>
</dbReference>
<evidence type="ECO:0000256" key="4">
    <source>
        <dbReference type="ARBA" id="ARBA00022723"/>
    </source>
</evidence>
<dbReference type="InterPro" id="IPR008969">
    <property type="entry name" value="CarboxyPept-like_regulatory"/>
</dbReference>
<sequence>MKELCGVLLAVTLWVSVASSKHHYRNNSELNAILNDMGTKYPDLTRVYNIGKSVKGTDLKVIQLFGPRVSVGTPHVKLVGNIHGNEPLGREILLRLADYLITGYENNDEEAMAILDNMYVHILPTMNPDGFSDALEGECVNSPGRRNANNKDLNRDFPSLKYPSDTLDPVQPETAAIMEWMYKYPFVMSAAIHGGALVANYPYDVAKTKGSEGPVEHKTEDNALFRAMAFNYAEEHGHMVDSKECPGSNDHHLFQSGTTNGAAWYSFTGSMGDYNYDYHSCLELTLELSCCKYPGDYEIERHWNDNKKALLSFLKYSQQGVKGVIINGTDEPVSKLAISVYGRNNKHLTTENGEYWILLLPGKYWLEVETLEKMIPITVPDSPFYNPLILNLDLATAAAEDYSQPSDTDAIQDNTGDFLMVGVDAKDAQEYIEIHKAMVMERKNMTEDERYDDEALYYPGDSYDGASDAYRLNSFMYFIICCIVSSFLSSHSSRMAPVKPVKTLYESCMSNVLLSLQSYLEKRPDDISGLRKLLLTLLHGGIREQLIEKAILQNRAPSSSAILDIIELLADSSVKQLQFSSAQSGFSSRELFDTLNASNITGLNKLNLKVQVDKFEMLHTSYQFDVFAGGLHNALRLGLASSLKVLTLHSAADNITLSILGKHATQLTYLDITSSWYVDDNGICDLLLKESSNFINEHWSDLDSSEPRAIHALSLFPESQKNQTCNTLSEVKIQDTNTSSISVLLLLLFGKRLKSLGGFLYSRNIGDAILTVKSCANSPSSLELTELWDTQLPFEKMSRLASYLPKLTTLYTRVACLPSVPNVLPPLKNLTADFDFVCYNTEFFGYLQYNGAFLKRLVLIDQVFSLPLTDISRCCPVLEEIVAKVSIGNTNDTCRAFPFLTSAKLRISSPSTFPWIMRSADNIKKLEIFLEIESGNGETFEDRVIDQIVKENPKSLQSIHTLSLHMFWHPRSQSYIISCGTLAIDAAYALCAASDSLKVLGELQTWFMVSRDDVLRMAKHIKENNWDVQLRFRDVMYPPL</sequence>
<dbReference type="PANTHER" id="PTHR11532:SF57">
    <property type="entry name" value="CARBOXYPEPTIDASE D, B"/>
    <property type="match status" value="1"/>
</dbReference>
<dbReference type="GO" id="GO:0006518">
    <property type="term" value="P:peptide metabolic process"/>
    <property type="evidence" value="ECO:0007669"/>
    <property type="project" value="TreeGrafter"/>
</dbReference>
<dbReference type="PRINTS" id="PR00765">
    <property type="entry name" value="CRBOXYPTASEA"/>
</dbReference>
<dbReference type="AlphaFoldDB" id="A0A8S9X5C2"/>
<evidence type="ECO:0000256" key="9">
    <source>
        <dbReference type="SAM" id="SignalP"/>
    </source>
</evidence>
<feature type="domain" description="Peptidase M14" evidence="10">
    <location>
        <begin position="23"/>
        <end position="317"/>
    </location>
</feature>
<dbReference type="Gene3D" id="3.40.630.10">
    <property type="entry name" value="Zn peptidases"/>
    <property type="match status" value="1"/>
</dbReference>
<keyword evidence="4" id="KW-0479">Metal-binding</keyword>
<evidence type="ECO:0000256" key="6">
    <source>
        <dbReference type="ARBA" id="ARBA00022833"/>
    </source>
</evidence>
<keyword evidence="5" id="KW-0378">Hydrolase</keyword>
<keyword evidence="3" id="KW-0645">Protease</keyword>
<dbReference type="EMBL" id="WIXP02000010">
    <property type="protein sequence ID" value="KAF6203704.1"/>
    <property type="molecule type" value="Genomic_DNA"/>
</dbReference>
<evidence type="ECO:0000313" key="12">
    <source>
        <dbReference type="Proteomes" id="UP000466442"/>
    </source>
</evidence>
<keyword evidence="3" id="KW-0121">Carboxypeptidase</keyword>
<feature type="active site" description="Proton donor/acceptor" evidence="8">
    <location>
        <position position="287"/>
    </location>
</feature>
<dbReference type="InterPro" id="IPR057246">
    <property type="entry name" value="CARBOXYPEPT_ZN_1"/>
</dbReference>
<comment type="cofactor">
    <cofactor evidence="1">
        <name>Zn(2+)</name>
        <dbReference type="ChEBI" id="CHEBI:29105"/>
    </cofactor>
</comment>
<dbReference type="OrthoDB" id="16120at2759"/>
<evidence type="ECO:0000313" key="11">
    <source>
        <dbReference type="EMBL" id="KAF6203704.1"/>
    </source>
</evidence>
<dbReference type="GO" id="GO:0004181">
    <property type="term" value="F:metallocarboxypeptidase activity"/>
    <property type="evidence" value="ECO:0007669"/>
    <property type="project" value="InterPro"/>
</dbReference>
<dbReference type="SUPFAM" id="SSF53187">
    <property type="entry name" value="Zn-dependent exopeptidases"/>
    <property type="match status" value="1"/>
</dbReference>
<keyword evidence="9" id="KW-0732">Signal</keyword>
<dbReference type="GO" id="GO:0008270">
    <property type="term" value="F:zinc ion binding"/>
    <property type="evidence" value="ECO:0007669"/>
    <property type="project" value="InterPro"/>
</dbReference>
<dbReference type="PROSITE" id="PS00132">
    <property type="entry name" value="CARBOXYPEPT_ZN_1"/>
    <property type="match status" value="1"/>
</dbReference>
<reference evidence="11" key="1">
    <citation type="journal article" date="2021" name="Mol. Ecol. Resour.">
        <title>Apolygus lucorum genome provides insights into omnivorousness and mesophyll feeding.</title>
        <authorList>
            <person name="Liu Y."/>
            <person name="Liu H."/>
            <person name="Wang H."/>
            <person name="Huang T."/>
            <person name="Liu B."/>
            <person name="Yang B."/>
            <person name="Yin L."/>
            <person name="Li B."/>
            <person name="Zhang Y."/>
            <person name="Zhang S."/>
            <person name="Jiang F."/>
            <person name="Zhang X."/>
            <person name="Ren Y."/>
            <person name="Wang B."/>
            <person name="Wang S."/>
            <person name="Lu Y."/>
            <person name="Wu K."/>
            <person name="Fan W."/>
            <person name="Wang G."/>
        </authorList>
    </citation>
    <scope>NUCLEOTIDE SEQUENCE</scope>
    <source>
        <strain evidence="11">12Hb</strain>
    </source>
</reference>
<dbReference type="PANTHER" id="PTHR11532">
    <property type="entry name" value="PROTEASE M14 CARBOXYPEPTIDASE"/>
    <property type="match status" value="1"/>
</dbReference>
<dbReference type="GO" id="GO:0016485">
    <property type="term" value="P:protein processing"/>
    <property type="evidence" value="ECO:0007669"/>
    <property type="project" value="TreeGrafter"/>
</dbReference>
<feature type="signal peptide" evidence="9">
    <location>
        <begin position="1"/>
        <end position="20"/>
    </location>
</feature>
<dbReference type="Pfam" id="PF00246">
    <property type="entry name" value="Peptidase_M14"/>
    <property type="match status" value="1"/>
</dbReference>
<evidence type="ECO:0000256" key="2">
    <source>
        <dbReference type="ARBA" id="ARBA00005988"/>
    </source>
</evidence>
<evidence type="ECO:0000256" key="3">
    <source>
        <dbReference type="ARBA" id="ARBA00022645"/>
    </source>
</evidence>
<keyword evidence="6" id="KW-0862">Zinc</keyword>
<dbReference type="Proteomes" id="UP000466442">
    <property type="component" value="Unassembled WGS sequence"/>
</dbReference>
<feature type="chain" id="PRO_5035828697" description="Peptidase M14 domain-containing protein" evidence="9">
    <location>
        <begin position="21"/>
        <end position="1040"/>
    </location>
</feature>
<dbReference type="GO" id="GO:0005615">
    <property type="term" value="C:extracellular space"/>
    <property type="evidence" value="ECO:0007669"/>
    <property type="project" value="TreeGrafter"/>
</dbReference>
<keyword evidence="12" id="KW-1185">Reference proteome</keyword>
<name>A0A8S9X5C2_APOLU</name>
<keyword evidence="7" id="KW-0325">Glycoprotein</keyword>
<protein>
    <recommendedName>
        <fullName evidence="10">Peptidase M14 domain-containing protein</fullName>
    </recommendedName>
</protein>
<comment type="similarity">
    <text evidence="2 8">Belongs to the peptidase M14 family.</text>
</comment>
<evidence type="ECO:0000256" key="1">
    <source>
        <dbReference type="ARBA" id="ARBA00001947"/>
    </source>
</evidence>
<dbReference type="Gene3D" id="2.60.40.1120">
    <property type="entry name" value="Carboxypeptidase-like, regulatory domain"/>
    <property type="match status" value="1"/>
</dbReference>
<evidence type="ECO:0000256" key="5">
    <source>
        <dbReference type="ARBA" id="ARBA00022801"/>
    </source>
</evidence>
<dbReference type="SUPFAM" id="SSF49464">
    <property type="entry name" value="Carboxypeptidase regulatory domain-like"/>
    <property type="match status" value="1"/>
</dbReference>
<dbReference type="InterPro" id="IPR057247">
    <property type="entry name" value="CARBOXYPEPT_ZN_2"/>
</dbReference>